<dbReference type="RefSeq" id="WP_329965126.1">
    <property type="nucleotide sequence ID" value="NZ_JBBNIN010000005.1"/>
</dbReference>
<keyword evidence="2" id="KW-1185">Reference proteome</keyword>
<dbReference type="Gene3D" id="3.40.50.12580">
    <property type="match status" value="1"/>
</dbReference>
<dbReference type="Proteomes" id="UP001482154">
    <property type="component" value="Unassembled WGS sequence"/>
</dbReference>
<accession>A0ABV1IVK2</accession>
<proteinExistence type="predicted"/>
<comment type="caution">
    <text evidence="1">The sequence shown here is derived from an EMBL/GenBank/DDBJ whole genome shotgun (WGS) entry which is preliminary data.</text>
</comment>
<name>A0ABV1IVK2_9FIRM</name>
<evidence type="ECO:0000313" key="2">
    <source>
        <dbReference type="Proteomes" id="UP001482154"/>
    </source>
</evidence>
<dbReference type="Gene3D" id="3.40.50.11820">
    <property type="match status" value="1"/>
</dbReference>
<organism evidence="1 2">
    <name type="scientific">Anaerostipes amylophilus</name>
    <dbReference type="NCBI Taxonomy" id="2981779"/>
    <lineage>
        <taxon>Bacteria</taxon>
        <taxon>Bacillati</taxon>
        <taxon>Bacillota</taxon>
        <taxon>Clostridia</taxon>
        <taxon>Lachnospirales</taxon>
        <taxon>Lachnospiraceae</taxon>
        <taxon>Anaerostipes</taxon>
    </lineage>
</organism>
<gene>
    <name evidence="1" type="ORF">AAAU51_05215</name>
</gene>
<sequence>MTLKNCWIRIGEIIMIENQTDKYQDAYQKALSNIQDPTDVQKKALEYGEELEKTIKNIILFNIETTNNKHAMMNCYIKACCDKQEFADYKFVVGVKTLEEKEFLKGKFSNVDIVSQKELGYKEAAATSKIIISNKRMPYYFMARKEQIYVRLFEDSFYEDIQEYSTKENIDQRRMVTRDLLNASYIFSRDSKMTEEYLKENYQLRSIYSGEIIEMDKVDPEKFSQILEQICKNEKIENTVTCKDEKKKILIYADYRGAKWWHPMLKRILDDIDYQKYDITLVSQIVRNAAQIKVLQALNKNIRILMRSGHMNAEKEEYVKYHCMIGKYLELNNYQELRQEISRDTIQNEWYRIFGEASFDKVIVCDNMAQKQMGLWHMLILQSDIPEKYVIAYRNFESEYKMMQGNEEYANKVNNYIKNCNQYDKMYLISNEACNYVRENFDINTKLEVLKDRIPKEFAVTQKVNHCYYQNDQFFVLNQQGSGGNLTITVVKEPEKTKYNCVTNITNYSEENFEKLLSRFLEIKEEKAHAKLYLLDNIRYVSDAVYAQLDDMDLRDDVYVVCGVDLNDQYLAKFDQYLIYDYDNPEEDIYLDEARKLITICE</sequence>
<dbReference type="EMBL" id="JBBNIN010000005">
    <property type="protein sequence ID" value="MEQ2710571.1"/>
    <property type="molecule type" value="Genomic_DNA"/>
</dbReference>
<reference evidence="1 2" key="1">
    <citation type="submission" date="2024-04" db="EMBL/GenBank/DDBJ databases">
        <title>Human intestinal bacterial collection.</title>
        <authorList>
            <person name="Pauvert C."/>
            <person name="Hitch T.C.A."/>
            <person name="Clavel T."/>
        </authorList>
    </citation>
    <scope>NUCLEOTIDE SEQUENCE [LARGE SCALE GENOMIC DNA]</scope>
    <source>
        <strain evidence="1 2">CLA-AA-H249</strain>
    </source>
</reference>
<evidence type="ECO:0000313" key="1">
    <source>
        <dbReference type="EMBL" id="MEQ2710571.1"/>
    </source>
</evidence>
<protein>
    <submittedName>
        <fullName evidence="1">Uncharacterized protein</fullName>
    </submittedName>
</protein>
<dbReference type="InterPro" id="IPR043148">
    <property type="entry name" value="TagF_C"/>
</dbReference>
<dbReference type="InterPro" id="IPR043149">
    <property type="entry name" value="TagF_N"/>
</dbReference>